<organism evidence="2 4">
    <name type="scientific">Anaeramoeba flamelloides</name>
    <dbReference type="NCBI Taxonomy" id="1746091"/>
    <lineage>
        <taxon>Eukaryota</taxon>
        <taxon>Metamonada</taxon>
        <taxon>Anaeramoebidae</taxon>
        <taxon>Anaeramoeba</taxon>
    </lineage>
</organism>
<dbReference type="Proteomes" id="UP001150062">
    <property type="component" value="Unassembled WGS sequence"/>
</dbReference>
<evidence type="ECO:0000256" key="1">
    <source>
        <dbReference type="SAM" id="SignalP"/>
    </source>
</evidence>
<reference evidence="3" key="1">
    <citation type="submission" date="2022-08" db="EMBL/GenBank/DDBJ databases">
        <title>Novel sulfate-reducing endosymbionts in the free-living metamonad Anaeramoeba.</title>
        <authorList>
            <person name="Jerlstrom-Hultqvist J."/>
            <person name="Cepicka I."/>
            <person name="Gallot-Lavallee L."/>
            <person name="Salas-Leiva D."/>
            <person name="Curtis B.A."/>
            <person name="Zahonova K."/>
            <person name="Pipaliya S."/>
            <person name="Dacks J."/>
            <person name="Roger A.J."/>
        </authorList>
    </citation>
    <scope>NUCLEOTIDE SEQUENCE</scope>
    <source>
        <strain evidence="3">Schooner1</strain>
    </source>
</reference>
<feature type="signal peptide" evidence="1">
    <location>
        <begin position="1"/>
        <end position="18"/>
    </location>
</feature>
<dbReference type="Proteomes" id="UP001146793">
    <property type="component" value="Unassembled WGS sequence"/>
</dbReference>
<dbReference type="AlphaFoldDB" id="A0AAV7ZXQ5"/>
<evidence type="ECO:0000313" key="4">
    <source>
        <dbReference type="Proteomes" id="UP001146793"/>
    </source>
</evidence>
<protein>
    <submittedName>
        <fullName evidence="2">Uncharacterized protein</fullName>
    </submittedName>
</protein>
<dbReference type="EMBL" id="JAOAOG010000323">
    <property type="protein sequence ID" value="KAJ6229091.1"/>
    <property type="molecule type" value="Genomic_DNA"/>
</dbReference>
<feature type="chain" id="PRO_5043888451" evidence="1">
    <location>
        <begin position="19"/>
        <end position="202"/>
    </location>
</feature>
<keyword evidence="1" id="KW-0732">Signal</keyword>
<keyword evidence="5" id="KW-1185">Reference proteome</keyword>
<evidence type="ECO:0000313" key="5">
    <source>
        <dbReference type="Proteomes" id="UP001150062"/>
    </source>
</evidence>
<accession>A0AAV7ZXQ5</accession>
<dbReference type="EMBL" id="JANTQA010000021">
    <property type="protein sequence ID" value="KAJ3446353.1"/>
    <property type="molecule type" value="Genomic_DNA"/>
</dbReference>
<sequence length="202" mass="23009">MKITFLLLILALLILIQGSVPVPTKLLIHGRSYDDNVCNGKSFTDETRIDQKCYSLSLDSMYLTNQMKGITLMYCPSVIDCSKNCFEYRTYTPDECTVTSNYTSQLFSIEKKDLDQTKAVDQRNYPYSKTCEGDYYEYTYVEGECYNLEGGFSVYGILVKDTIEIFQATNYNCKNATPVNVKLGECVENKDGTSTVYHLVQN</sequence>
<reference evidence="2" key="2">
    <citation type="submission" date="2022-08" db="EMBL/GenBank/DDBJ databases">
        <title>Novel sulphate-reducing endosymbionts in the free-living metamonad Anaeramoeba.</title>
        <authorList>
            <person name="Jerlstrom-Hultqvist J."/>
            <person name="Cepicka I."/>
            <person name="Gallot-Lavallee L."/>
            <person name="Salas-Leiva D."/>
            <person name="Curtis B.A."/>
            <person name="Zahonova K."/>
            <person name="Pipaliya S."/>
            <person name="Dacks J."/>
            <person name="Roger A.J."/>
        </authorList>
    </citation>
    <scope>NUCLEOTIDE SEQUENCE</scope>
    <source>
        <strain evidence="2">Busselton2</strain>
    </source>
</reference>
<name>A0AAV7ZXQ5_9EUKA</name>
<evidence type="ECO:0000313" key="3">
    <source>
        <dbReference type="EMBL" id="KAJ6229091.1"/>
    </source>
</evidence>
<evidence type="ECO:0000313" key="2">
    <source>
        <dbReference type="EMBL" id="KAJ3446353.1"/>
    </source>
</evidence>
<proteinExistence type="predicted"/>
<comment type="caution">
    <text evidence="2">The sequence shown here is derived from an EMBL/GenBank/DDBJ whole genome shotgun (WGS) entry which is preliminary data.</text>
</comment>
<gene>
    <name evidence="2" type="ORF">M0812_08891</name>
    <name evidence="3" type="ORF">M0813_08008</name>
</gene>